<dbReference type="AlphaFoldDB" id="A0ABD3H5E8"/>
<feature type="signal peptide" evidence="2">
    <location>
        <begin position="1"/>
        <end position="27"/>
    </location>
</feature>
<dbReference type="SUPFAM" id="SSF49503">
    <property type="entry name" value="Cupredoxins"/>
    <property type="match status" value="1"/>
</dbReference>
<dbReference type="Proteomes" id="UP001633002">
    <property type="component" value="Unassembled WGS sequence"/>
</dbReference>
<dbReference type="InterPro" id="IPR039391">
    <property type="entry name" value="Phytocyanin-like"/>
</dbReference>
<sequence length="231" mass="24408">MAGPGCRIFVWAAALLFLCSAAAPVRAQIEYGKTVKVGDEIGWTYINATSGKPADYQSWSKRYTFFVNDILEFSYTPGKQNLYSFDNFEGWTACNLSDALLLDNGTTGFSQWYLPYEGYYDFASGIYCEKGQKFRIYAVNASSIPFASAPTPATAQSPAPGPDIAPSSELAPAPTSGGDFPPSLGRPPDSSPPAGARVPDAAPPSSSASRISTPTICLLASLAASAVAMVL</sequence>
<evidence type="ECO:0000313" key="4">
    <source>
        <dbReference type="EMBL" id="KAL3686745.1"/>
    </source>
</evidence>
<dbReference type="InterPro" id="IPR003245">
    <property type="entry name" value="Phytocyanin_dom"/>
</dbReference>
<dbReference type="PANTHER" id="PTHR33021">
    <property type="entry name" value="BLUE COPPER PROTEIN"/>
    <property type="match status" value="1"/>
</dbReference>
<keyword evidence="5" id="KW-1185">Reference proteome</keyword>
<gene>
    <name evidence="4" type="ORF">R1sor_013054</name>
</gene>
<feature type="region of interest" description="Disordered" evidence="1">
    <location>
        <begin position="150"/>
        <end position="210"/>
    </location>
</feature>
<keyword evidence="2" id="KW-0732">Signal</keyword>
<evidence type="ECO:0000259" key="3">
    <source>
        <dbReference type="PROSITE" id="PS51485"/>
    </source>
</evidence>
<dbReference type="Gene3D" id="2.60.40.420">
    <property type="entry name" value="Cupredoxins - blue copper proteins"/>
    <property type="match status" value="1"/>
</dbReference>
<feature type="domain" description="Phytocyanin" evidence="3">
    <location>
        <begin position="33"/>
        <end position="140"/>
    </location>
</feature>
<dbReference type="EMBL" id="JBJQOH010000004">
    <property type="protein sequence ID" value="KAL3686745.1"/>
    <property type="molecule type" value="Genomic_DNA"/>
</dbReference>
<comment type="caution">
    <text evidence="4">The sequence shown here is derived from an EMBL/GenBank/DDBJ whole genome shotgun (WGS) entry which is preliminary data.</text>
</comment>
<dbReference type="PANTHER" id="PTHR33021:SF197">
    <property type="entry name" value="EARLY NODULIN-LIKE PROTEIN 13"/>
    <property type="match status" value="1"/>
</dbReference>
<dbReference type="PROSITE" id="PS51485">
    <property type="entry name" value="PHYTOCYANIN"/>
    <property type="match status" value="1"/>
</dbReference>
<evidence type="ECO:0000313" key="5">
    <source>
        <dbReference type="Proteomes" id="UP001633002"/>
    </source>
</evidence>
<organism evidence="4 5">
    <name type="scientific">Riccia sorocarpa</name>
    <dbReference type="NCBI Taxonomy" id="122646"/>
    <lineage>
        <taxon>Eukaryota</taxon>
        <taxon>Viridiplantae</taxon>
        <taxon>Streptophyta</taxon>
        <taxon>Embryophyta</taxon>
        <taxon>Marchantiophyta</taxon>
        <taxon>Marchantiopsida</taxon>
        <taxon>Marchantiidae</taxon>
        <taxon>Marchantiales</taxon>
        <taxon>Ricciaceae</taxon>
        <taxon>Riccia</taxon>
    </lineage>
</organism>
<name>A0ABD3H5E8_9MARC</name>
<proteinExistence type="predicted"/>
<evidence type="ECO:0000256" key="2">
    <source>
        <dbReference type="SAM" id="SignalP"/>
    </source>
</evidence>
<dbReference type="Pfam" id="PF02298">
    <property type="entry name" value="Cu_bind_like"/>
    <property type="match status" value="1"/>
</dbReference>
<feature type="chain" id="PRO_5044890576" description="Phytocyanin domain-containing protein" evidence="2">
    <location>
        <begin position="28"/>
        <end position="231"/>
    </location>
</feature>
<accession>A0ABD3H5E8</accession>
<dbReference type="InterPro" id="IPR008972">
    <property type="entry name" value="Cupredoxin"/>
</dbReference>
<protein>
    <recommendedName>
        <fullName evidence="3">Phytocyanin domain-containing protein</fullName>
    </recommendedName>
</protein>
<feature type="compositionally biased region" description="Low complexity" evidence="1">
    <location>
        <begin position="196"/>
        <end position="210"/>
    </location>
</feature>
<evidence type="ECO:0000256" key="1">
    <source>
        <dbReference type="SAM" id="MobiDB-lite"/>
    </source>
</evidence>
<reference evidence="4 5" key="1">
    <citation type="submission" date="2024-09" db="EMBL/GenBank/DDBJ databases">
        <title>Chromosome-scale assembly of Riccia sorocarpa.</title>
        <authorList>
            <person name="Paukszto L."/>
        </authorList>
    </citation>
    <scope>NUCLEOTIDE SEQUENCE [LARGE SCALE GENOMIC DNA]</scope>
    <source>
        <strain evidence="4">LP-2024</strain>
        <tissue evidence="4">Aerial parts of the thallus</tissue>
    </source>
</reference>